<dbReference type="PANTHER" id="PTHR43976">
    <property type="entry name" value="SHORT CHAIN DEHYDROGENASE"/>
    <property type="match status" value="1"/>
</dbReference>
<comment type="similarity">
    <text evidence="1">Belongs to the short-chain dehydrogenases/reductases (SDR) family.</text>
</comment>
<evidence type="ECO:0000256" key="2">
    <source>
        <dbReference type="ARBA" id="ARBA00023002"/>
    </source>
</evidence>
<dbReference type="Pfam" id="PF00106">
    <property type="entry name" value="adh_short"/>
    <property type="match status" value="1"/>
</dbReference>
<reference evidence="4" key="1">
    <citation type="journal article" date="2019" name="Int. J. Syst. Evol. Microbiol.">
        <title>The Global Catalogue of Microorganisms (GCM) 10K type strain sequencing project: providing services to taxonomists for standard genome sequencing and annotation.</title>
        <authorList>
            <consortium name="The Broad Institute Genomics Platform"/>
            <consortium name="The Broad Institute Genome Sequencing Center for Infectious Disease"/>
            <person name="Wu L."/>
            <person name="Ma J."/>
        </authorList>
    </citation>
    <scope>NUCLEOTIDE SEQUENCE [LARGE SCALE GENOMIC DNA]</scope>
    <source>
        <strain evidence="4">KCTC 52490</strain>
    </source>
</reference>
<dbReference type="Proteomes" id="UP001597512">
    <property type="component" value="Unassembled WGS sequence"/>
</dbReference>
<evidence type="ECO:0000313" key="4">
    <source>
        <dbReference type="Proteomes" id="UP001597512"/>
    </source>
</evidence>
<comment type="caution">
    <text evidence="3">The sequence shown here is derived from an EMBL/GenBank/DDBJ whole genome shotgun (WGS) entry which is preliminary data.</text>
</comment>
<dbReference type="InterPro" id="IPR051911">
    <property type="entry name" value="SDR_oxidoreductase"/>
</dbReference>
<dbReference type="PANTHER" id="PTHR43976:SF16">
    <property type="entry name" value="SHORT-CHAIN DEHYDROGENASE_REDUCTASE FAMILY PROTEIN"/>
    <property type="match status" value="1"/>
</dbReference>
<dbReference type="PRINTS" id="PR00081">
    <property type="entry name" value="GDHRDH"/>
</dbReference>
<dbReference type="GO" id="GO:0016491">
    <property type="term" value="F:oxidoreductase activity"/>
    <property type="evidence" value="ECO:0007669"/>
    <property type="project" value="UniProtKB-KW"/>
</dbReference>
<dbReference type="RefSeq" id="WP_381498205.1">
    <property type="nucleotide sequence ID" value="NZ_JBHUOM010000002.1"/>
</dbReference>
<evidence type="ECO:0000313" key="3">
    <source>
        <dbReference type="EMBL" id="MFD2933656.1"/>
    </source>
</evidence>
<protein>
    <submittedName>
        <fullName evidence="3">SDR family oxidoreductase</fullName>
        <ecNumber evidence="3">1.1.-.-</ecNumber>
    </submittedName>
</protein>
<dbReference type="InterPro" id="IPR002347">
    <property type="entry name" value="SDR_fam"/>
</dbReference>
<dbReference type="EMBL" id="JBHUOM010000002">
    <property type="protein sequence ID" value="MFD2933656.1"/>
    <property type="molecule type" value="Genomic_DNA"/>
</dbReference>
<sequence>MELRTGNSVCLQVMFIIAADMADSTMYSTRLHQEIGTAKPTIPTVWKHPTTFWKHKAFLFAGLLCCKSRSGIMQKTIFITGASAGLGKATAKLFQSKGWNVIATMRNPEKETELAQLKNVTLLPLDVTNLEQIKTTVAKAITPHSIDVVFNNAGYGLMGALEAFSDEQILKQINTNLLGVIRVTQAFIPHLREKKSGLFISTTSIGGLFGFPLHSIYHATKFALEGWSEGMSFELGLHNIGIKTVVPGGIATDFTGRSLDRKSHPDYQGIEDKLFATIDGMMQSASTAEQIAEVVYEAATDGKEQVRYLAGEDAKAMYARRLEIGNEEFRKEIKQQILG</sequence>
<dbReference type="InterPro" id="IPR036291">
    <property type="entry name" value="NAD(P)-bd_dom_sf"/>
</dbReference>
<dbReference type="EC" id="1.1.-.-" evidence="3"/>
<evidence type="ECO:0000256" key="1">
    <source>
        <dbReference type="ARBA" id="ARBA00006484"/>
    </source>
</evidence>
<accession>A0ABW6AE89</accession>
<keyword evidence="4" id="KW-1185">Reference proteome</keyword>
<gene>
    <name evidence="3" type="ORF">ACFS25_07670</name>
</gene>
<organism evidence="3 4">
    <name type="scientific">Spirosoma flavum</name>
    <dbReference type="NCBI Taxonomy" id="2048557"/>
    <lineage>
        <taxon>Bacteria</taxon>
        <taxon>Pseudomonadati</taxon>
        <taxon>Bacteroidota</taxon>
        <taxon>Cytophagia</taxon>
        <taxon>Cytophagales</taxon>
        <taxon>Cytophagaceae</taxon>
        <taxon>Spirosoma</taxon>
    </lineage>
</organism>
<dbReference type="CDD" id="cd05374">
    <property type="entry name" value="17beta-HSD-like_SDR_c"/>
    <property type="match status" value="1"/>
</dbReference>
<proteinExistence type="inferred from homology"/>
<keyword evidence="2 3" id="KW-0560">Oxidoreductase</keyword>
<dbReference type="SUPFAM" id="SSF51735">
    <property type="entry name" value="NAD(P)-binding Rossmann-fold domains"/>
    <property type="match status" value="1"/>
</dbReference>
<name>A0ABW6AE89_9BACT</name>
<dbReference type="Gene3D" id="3.40.50.720">
    <property type="entry name" value="NAD(P)-binding Rossmann-like Domain"/>
    <property type="match status" value="1"/>
</dbReference>